<name>A0A918VMZ8_9HYPH</name>
<dbReference type="InterPro" id="IPR012042">
    <property type="entry name" value="NeuTTM/CthTTM-like"/>
</dbReference>
<feature type="active site" description="Proton acceptor" evidence="1">
    <location>
        <position position="30"/>
    </location>
</feature>
<dbReference type="Proteomes" id="UP000646579">
    <property type="component" value="Unassembled WGS sequence"/>
</dbReference>
<dbReference type="CDD" id="cd07891">
    <property type="entry name" value="CYTH-like_CthTTM-like_1"/>
    <property type="match status" value="1"/>
</dbReference>
<keyword evidence="4" id="KW-1185">Reference proteome</keyword>
<evidence type="ECO:0000313" key="4">
    <source>
        <dbReference type="Proteomes" id="UP000646579"/>
    </source>
</evidence>
<evidence type="ECO:0000256" key="1">
    <source>
        <dbReference type="PIRSR" id="PIRSR016487-1"/>
    </source>
</evidence>
<dbReference type="PANTHER" id="PTHR40114">
    <property type="entry name" value="SLR0698 PROTEIN"/>
    <property type="match status" value="1"/>
</dbReference>
<protein>
    <submittedName>
        <fullName evidence="3">Adenylate cyclase</fullName>
    </submittedName>
</protein>
<proteinExistence type="predicted"/>
<dbReference type="AlphaFoldDB" id="A0A918VMZ8"/>
<dbReference type="InterPro" id="IPR023577">
    <property type="entry name" value="CYTH_domain"/>
</dbReference>
<dbReference type="PROSITE" id="PS51707">
    <property type="entry name" value="CYTH"/>
    <property type="match status" value="1"/>
</dbReference>
<accession>A0A918VMZ8</accession>
<dbReference type="PANTHER" id="PTHR40114:SF1">
    <property type="entry name" value="SLR0698 PROTEIN"/>
    <property type="match status" value="1"/>
</dbReference>
<gene>
    <name evidence="3" type="ORF">GCM10007989_05980</name>
</gene>
<evidence type="ECO:0000313" key="3">
    <source>
        <dbReference type="EMBL" id="GHA14132.1"/>
    </source>
</evidence>
<dbReference type="SUPFAM" id="SSF55154">
    <property type="entry name" value="CYTH-like phosphatases"/>
    <property type="match status" value="1"/>
</dbReference>
<evidence type="ECO:0000259" key="2">
    <source>
        <dbReference type="PROSITE" id="PS51707"/>
    </source>
</evidence>
<dbReference type="SMART" id="SM01118">
    <property type="entry name" value="CYTH"/>
    <property type="match status" value="1"/>
</dbReference>
<dbReference type="InterPro" id="IPR033469">
    <property type="entry name" value="CYTH-like_dom_sf"/>
</dbReference>
<dbReference type="Pfam" id="PF01928">
    <property type="entry name" value="CYTH"/>
    <property type="match status" value="1"/>
</dbReference>
<dbReference type="Gene3D" id="2.40.320.10">
    <property type="entry name" value="Hypothetical Protein Pfu-838710-001"/>
    <property type="match status" value="1"/>
</dbReference>
<dbReference type="EMBL" id="BMZE01000001">
    <property type="protein sequence ID" value="GHA14132.1"/>
    <property type="molecule type" value="Genomic_DNA"/>
</dbReference>
<sequence>MGVEIERKFLVDGDAWRDEVRESHAIAQGYLSRGAGNSVRVRSYDDQRAKLTIKGKEFGFSRLEFEYDIPIEDARELLELAQPLVIQKCRHIVGAGHRVWEIDVFEGAHDGLVLAEIELGDEAEDFERPRWLGREVTGEEAYYNSTLAGV</sequence>
<reference evidence="3" key="2">
    <citation type="submission" date="2020-09" db="EMBL/GenBank/DDBJ databases">
        <authorList>
            <person name="Sun Q."/>
            <person name="Kim S."/>
        </authorList>
    </citation>
    <scope>NUCLEOTIDE SEQUENCE</scope>
    <source>
        <strain evidence="3">KCTC 32437</strain>
    </source>
</reference>
<comment type="caution">
    <text evidence="3">The sequence shown here is derived from an EMBL/GenBank/DDBJ whole genome shotgun (WGS) entry which is preliminary data.</text>
</comment>
<reference evidence="3" key="1">
    <citation type="journal article" date="2014" name="Int. J. Syst. Evol. Microbiol.">
        <title>Complete genome sequence of Corynebacterium casei LMG S-19264T (=DSM 44701T), isolated from a smear-ripened cheese.</title>
        <authorList>
            <consortium name="US DOE Joint Genome Institute (JGI-PGF)"/>
            <person name="Walter F."/>
            <person name="Albersmeier A."/>
            <person name="Kalinowski J."/>
            <person name="Ruckert C."/>
        </authorList>
    </citation>
    <scope>NUCLEOTIDE SEQUENCE</scope>
    <source>
        <strain evidence="3">KCTC 32437</strain>
    </source>
</reference>
<dbReference type="RefSeq" id="WP_189423231.1">
    <property type="nucleotide sequence ID" value="NZ_BMZE01000001.1"/>
</dbReference>
<feature type="domain" description="CYTH" evidence="2">
    <location>
        <begin position="2"/>
        <end position="150"/>
    </location>
</feature>
<organism evidence="3 4">
    <name type="scientific">Devosia pacifica</name>
    <dbReference type="NCBI Taxonomy" id="1335967"/>
    <lineage>
        <taxon>Bacteria</taxon>
        <taxon>Pseudomonadati</taxon>
        <taxon>Pseudomonadota</taxon>
        <taxon>Alphaproteobacteria</taxon>
        <taxon>Hyphomicrobiales</taxon>
        <taxon>Devosiaceae</taxon>
        <taxon>Devosia</taxon>
    </lineage>
</organism>
<dbReference type="PIRSF" id="PIRSF016487">
    <property type="entry name" value="CYTH_UCP016487"/>
    <property type="match status" value="1"/>
</dbReference>